<comment type="similarity">
    <text evidence="1 4">Belongs to the universal ribosomal protein uL14 family.</text>
</comment>
<evidence type="ECO:0000256" key="3">
    <source>
        <dbReference type="ARBA" id="ARBA00023274"/>
    </source>
</evidence>
<keyword evidence="3 4" id="KW-0687">Ribonucleoprotein</keyword>
<sequence>MKTHGTFFGAADNSGAKKLFCIGQPKPKLKIGDMITVSVKEALPSHRSRVKKGKVYKAVIVELKKKTKRYTHLKYSFGRNLVVLVNQKGDPIGTRVNSLGSYELRSSGRSKIASISPYLF</sequence>
<dbReference type="GO" id="GO:0003735">
    <property type="term" value="F:structural constituent of ribosome"/>
    <property type="evidence" value="ECO:0007669"/>
    <property type="project" value="InterPro"/>
</dbReference>
<dbReference type="GO" id="GO:0070180">
    <property type="term" value="F:large ribosomal subunit rRNA binding"/>
    <property type="evidence" value="ECO:0007669"/>
    <property type="project" value="TreeGrafter"/>
</dbReference>
<geneLocation type="mitochondrion" evidence="5"/>
<evidence type="ECO:0000256" key="4">
    <source>
        <dbReference type="RuleBase" id="RU003949"/>
    </source>
</evidence>
<dbReference type="InterPro" id="IPR000218">
    <property type="entry name" value="Ribosomal_uL14"/>
</dbReference>
<dbReference type="Gene3D" id="2.40.150.20">
    <property type="entry name" value="Ribosomal protein L14"/>
    <property type="match status" value="1"/>
</dbReference>
<gene>
    <name evidence="5" type="primary">rpl14</name>
</gene>
<dbReference type="HAMAP" id="MF_01367">
    <property type="entry name" value="Ribosomal_uL14"/>
    <property type="match status" value="1"/>
</dbReference>
<dbReference type="Pfam" id="PF00238">
    <property type="entry name" value="Ribosomal_L14"/>
    <property type="match status" value="1"/>
</dbReference>
<dbReference type="GO" id="GO:0022625">
    <property type="term" value="C:cytosolic large ribosomal subunit"/>
    <property type="evidence" value="ECO:0007669"/>
    <property type="project" value="TreeGrafter"/>
</dbReference>
<dbReference type="AlphaFoldDB" id="A0A4D6C441"/>
<organism evidence="5">
    <name type="scientific">Chloropicon primus</name>
    <dbReference type="NCBI Taxonomy" id="1764295"/>
    <lineage>
        <taxon>Eukaryota</taxon>
        <taxon>Viridiplantae</taxon>
        <taxon>Chlorophyta</taxon>
        <taxon>Chloropicophyceae</taxon>
        <taxon>Chloropicales</taxon>
        <taxon>Chloropicaceae</taxon>
        <taxon>Chloropicon</taxon>
    </lineage>
</organism>
<proteinExistence type="inferred from homology"/>
<dbReference type="InterPro" id="IPR036853">
    <property type="entry name" value="Ribosomal_uL14_sf"/>
</dbReference>
<dbReference type="PANTHER" id="PTHR11761:SF3">
    <property type="entry name" value="LARGE RIBOSOMAL SUBUNIT PROTEIN UL14M"/>
    <property type="match status" value="1"/>
</dbReference>
<dbReference type="EMBL" id="MK085998">
    <property type="protein sequence ID" value="QBX98462.1"/>
    <property type="molecule type" value="Genomic_DNA"/>
</dbReference>
<keyword evidence="5" id="KW-0496">Mitochondrion</keyword>
<accession>A0A4D6C441</accession>
<dbReference type="GO" id="GO:0006412">
    <property type="term" value="P:translation"/>
    <property type="evidence" value="ECO:0007669"/>
    <property type="project" value="InterPro"/>
</dbReference>
<name>A0A4D6C441_9CHLO</name>
<dbReference type="PANTHER" id="PTHR11761">
    <property type="entry name" value="50S/60S RIBOSOMAL PROTEIN L14/L23"/>
    <property type="match status" value="1"/>
</dbReference>
<dbReference type="CDD" id="cd00337">
    <property type="entry name" value="Ribosomal_uL14"/>
    <property type="match status" value="1"/>
</dbReference>
<dbReference type="SMART" id="SM01374">
    <property type="entry name" value="Ribosomal_L14"/>
    <property type="match status" value="1"/>
</dbReference>
<keyword evidence="2 4" id="KW-0689">Ribosomal protein</keyword>
<protein>
    <submittedName>
        <fullName evidence="5">Ribosomal protein L14</fullName>
    </submittedName>
</protein>
<evidence type="ECO:0000313" key="5">
    <source>
        <dbReference type="EMBL" id="QBX98462.1"/>
    </source>
</evidence>
<evidence type="ECO:0000256" key="2">
    <source>
        <dbReference type="ARBA" id="ARBA00022980"/>
    </source>
</evidence>
<evidence type="ECO:0000256" key="1">
    <source>
        <dbReference type="ARBA" id="ARBA00010745"/>
    </source>
</evidence>
<reference evidence="5" key="1">
    <citation type="journal article" date="2019" name="Genome Biol. Evol.">
        <title>Tracing the Evolution of the Plastome and Mitogenome in the Chloropicophyceae Uncovered Convergent tRNA Gene Losses and a Variant Plastid Genetic Code.</title>
        <authorList>
            <person name="Turmel M."/>
            <person name="Dos Santos A.L."/>
            <person name="Otis C."/>
            <person name="Sergerie R."/>
            <person name="Lemieux C."/>
        </authorList>
    </citation>
    <scope>NUCLEOTIDE SEQUENCE</scope>
</reference>
<dbReference type="RefSeq" id="YP_009646595.1">
    <property type="nucleotide sequence ID" value="NC_042490.1"/>
</dbReference>
<dbReference type="SUPFAM" id="SSF50193">
    <property type="entry name" value="Ribosomal protein L14"/>
    <property type="match status" value="1"/>
</dbReference>
<dbReference type="GeneID" id="40351421"/>